<organism evidence="1 2">
    <name type="scientific">Morus notabilis</name>
    <dbReference type="NCBI Taxonomy" id="981085"/>
    <lineage>
        <taxon>Eukaryota</taxon>
        <taxon>Viridiplantae</taxon>
        <taxon>Streptophyta</taxon>
        <taxon>Embryophyta</taxon>
        <taxon>Tracheophyta</taxon>
        <taxon>Spermatophyta</taxon>
        <taxon>Magnoliopsida</taxon>
        <taxon>eudicotyledons</taxon>
        <taxon>Gunneridae</taxon>
        <taxon>Pentapetalae</taxon>
        <taxon>rosids</taxon>
        <taxon>fabids</taxon>
        <taxon>Rosales</taxon>
        <taxon>Moraceae</taxon>
        <taxon>Moreae</taxon>
        <taxon>Morus</taxon>
    </lineage>
</organism>
<dbReference type="AlphaFoldDB" id="W9SC40"/>
<protein>
    <submittedName>
        <fullName evidence="1">Uncharacterized protein</fullName>
    </submittedName>
</protein>
<proteinExistence type="predicted"/>
<accession>W9SC40</accession>
<reference evidence="2" key="1">
    <citation type="submission" date="2013-01" db="EMBL/GenBank/DDBJ databases">
        <title>Draft Genome Sequence of a Mulberry Tree, Morus notabilis C.K. Schneid.</title>
        <authorList>
            <person name="He N."/>
            <person name="Zhao S."/>
        </authorList>
    </citation>
    <scope>NUCLEOTIDE SEQUENCE</scope>
</reference>
<dbReference type="EMBL" id="KE346353">
    <property type="protein sequence ID" value="EXC34957.1"/>
    <property type="molecule type" value="Genomic_DNA"/>
</dbReference>
<evidence type="ECO:0000313" key="1">
    <source>
        <dbReference type="EMBL" id="EXC34957.1"/>
    </source>
</evidence>
<evidence type="ECO:0000313" key="2">
    <source>
        <dbReference type="Proteomes" id="UP000030645"/>
    </source>
</evidence>
<keyword evidence="2" id="KW-1185">Reference proteome</keyword>
<dbReference type="Proteomes" id="UP000030645">
    <property type="component" value="Unassembled WGS sequence"/>
</dbReference>
<name>W9SC40_9ROSA</name>
<sequence>MLAYPLCCRDDPCSTIGTLPKPTPPLKIGVSFYSAQSYVAPYSHLVCHICNLSNSFNRTFSKDIP</sequence>
<gene>
    <name evidence="1" type="ORF">L484_014681</name>
</gene>